<proteinExistence type="predicted"/>
<dbReference type="AlphaFoldDB" id="A0AAN7UY62"/>
<keyword evidence="2" id="KW-1185">Reference proteome</keyword>
<gene>
    <name evidence="1" type="ORF">RRF57_012545</name>
</gene>
<accession>A0AAN7UY62</accession>
<protein>
    <submittedName>
        <fullName evidence="1">Uncharacterized protein</fullName>
    </submittedName>
</protein>
<reference evidence="1 2" key="1">
    <citation type="submission" date="2023-10" db="EMBL/GenBank/DDBJ databases">
        <title>Draft genome sequence of Xylaria bambusicola isolate GMP-LS, the root and basal stem rot pathogen of sugarcane in Indonesia.</title>
        <authorList>
            <person name="Selvaraj P."/>
            <person name="Muralishankar V."/>
            <person name="Muruganantham S."/>
            <person name="Sp S."/>
            <person name="Haryani S."/>
            <person name="Lau K.J.X."/>
            <person name="Naqvi N.I."/>
        </authorList>
    </citation>
    <scope>NUCLEOTIDE SEQUENCE [LARGE SCALE GENOMIC DNA]</scope>
    <source>
        <strain evidence="1">GMP-LS</strain>
    </source>
</reference>
<dbReference type="Proteomes" id="UP001305414">
    <property type="component" value="Unassembled WGS sequence"/>
</dbReference>
<dbReference type="EMBL" id="JAWHQM010000079">
    <property type="protein sequence ID" value="KAK5636834.1"/>
    <property type="molecule type" value="Genomic_DNA"/>
</dbReference>
<comment type="caution">
    <text evidence="1">The sequence shown here is derived from an EMBL/GenBank/DDBJ whole genome shotgun (WGS) entry which is preliminary data.</text>
</comment>
<sequence>MDFPCVASNLNNCHICSALALMRKLSHVAGKIGIIHIERPASVERCSVENEGFVTVIFGASMVK</sequence>
<organism evidence="1 2">
    <name type="scientific">Xylaria bambusicola</name>
    <dbReference type="NCBI Taxonomy" id="326684"/>
    <lineage>
        <taxon>Eukaryota</taxon>
        <taxon>Fungi</taxon>
        <taxon>Dikarya</taxon>
        <taxon>Ascomycota</taxon>
        <taxon>Pezizomycotina</taxon>
        <taxon>Sordariomycetes</taxon>
        <taxon>Xylariomycetidae</taxon>
        <taxon>Xylariales</taxon>
        <taxon>Xylariaceae</taxon>
        <taxon>Xylaria</taxon>
    </lineage>
</organism>
<evidence type="ECO:0000313" key="1">
    <source>
        <dbReference type="EMBL" id="KAK5636834.1"/>
    </source>
</evidence>
<name>A0AAN7UY62_9PEZI</name>
<evidence type="ECO:0000313" key="2">
    <source>
        <dbReference type="Proteomes" id="UP001305414"/>
    </source>
</evidence>